<name>A0A9Q0S3R3_9DIPT</name>
<dbReference type="EMBL" id="WJQU01000002">
    <property type="protein sequence ID" value="KAJ6642883.1"/>
    <property type="molecule type" value="Genomic_DNA"/>
</dbReference>
<dbReference type="Proteomes" id="UP001151699">
    <property type="component" value="Chromosome B"/>
</dbReference>
<feature type="compositionally biased region" description="Basic and acidic residues" evidence="1">
    <location>
        <begin position="101"/>
        <end position="116"/>
    </location>
</feature>
<organism evidence="2 3">
    <name type="scientific">Pseudolycoriella hygida</name>
    <dbReference type="NCBI Taxonomy" id="35572"/>
    <lineage>
        <taxon>Eukaryota</taxon>
        <taxon>Metazoa</taxon>
        <taxon>Ecdysozoa</taxon>
        <taxon>Arthropoda</taxon>
        <taxon>Hexapoda</taxon>
        <taxon>Insecta</taxon>
        <taxon>Pterygota</taxon>
        <taxon>Neoptera</taxon>
        <taxon>Endopterygota</taxon>
        <taxon>Diptera</taxon>
        <taxon>Nematocera</taxon>
        <taxon>Sciaroidea</taxon>
        <taxon>Sciaridae</taxon>
        <taxon>Pseudolycoriella</taxon>
    </lineage>
</organism>
<gene>
    <name evidence="2" type="ORF">Bhyg_07839</name>
</gene>
<sequence length="116" mass="12919">MMKNYGDRFCPITCAVGSRKPLTPRLTPFHYVEKFCKIPLISMYLQDITVETNEVGRLKAGSSLQSLIVVPFDEFGPLSLSSGESMEGCNILLNSSPSDENVTRSEIKENVKTKNE</sequence>
<protein>
    <submittedName>
        <fullName evidence="2">Uncharacterized protein</fullName>
    </submittedName>
</protein>
<evidence type="ECO:0000313" key="2">
    <source>
        <dbReference type="EMBL" id="KAJ6642883.1"/>
    </source>
</evidence>
<comment type="caution">
    <text evidence="2">The sequence shown here is derived from an EMBL/GenBank/DDBJ whole genome shotgun (WGS) entry which is preliminary data.</text>
</comment>
<reference evidence="2" key="1">
    <citation type="submission" date="2022-07" db="EMBL/GenBank/DDBJ databases">
        <authorList>
            <person name="Trinca V."/>
            <person name="Uliana J.V.C."/>
            <person name="Torres T.T."/>
            <person name="Ward R.J."/>
            <person name="Monesi N."/>
        </authorList>
    </citation>
    <scope>NUCLEOTIDE SEQUENCE</scope>
    <source>
        <strain evidence="2">HSMRA1968</strain>
        <tissue evidence="2">Whole embryos</tissue>
    </source>
</reference>
<feature type="region of interest" description="Disordered" evidence="1">
    <location>
        <begin position="97"/>
        <end position="116"/>
    </location>
</feature>
<accession>A0A9Q0S3R3</accession>
<evidence type="ECO:0000313" key="3">
    <source>
        <dbReference type="Proteomes" id="UP001151699"/>
    </source>
</evidence>
<dbReference type="AlphaFoldDB" id="A0A9Q0S3R3"/>
<keyword evidence="3" id="KW-1185">Reference proteome</keyword>
<proteinExistence type="predicted"/>
<evidence type="ECO:0000256" key="1">
    <source>
        <dbReference type="SAM" id="MobiDB-lite"/>
    </source>
</evidence>